<dbReference type="SUPFAM" id="SSF52540">
    <property type="entry name" value="P-loop containing nucleoside triphosphate hydrolases"/>
    <property type="match status" value="1"/>
</dbReference>
<dbReference type="PANTHER" id="PTHR30486">
    <property type="entry name" value="TWITCHING MOTILITY PROTEIN PILT"/>
    <property type="match status" value="1"/>
</dbReference>
<dbReference type="Proteomes" id="UP000236394">
    <property type="component" value="Unassembled WGS sequence"/>
</dbReference>
<proteinExistence type="inferred from homology"/>
<dbReference type="InterPro" id="IPR001482">
    <property type="entry name" value="T2SS/T4SS_dom"/>
</dbReference>
<dbReference type="Gene3D" id="3.30.450.380">
    <property type="match status" value="1"/>
</dbReference>
<gene>
    <name evidence="3" type="ORF">B7R76_01280</name>
</gene>
<dbReference type="InterPro" id="IPR027417">
    <property type="entry name" value="P-loop_NTPase"/>
</dbReference>
<evidence type="ECO:0000313" key="4">
    <source>
        <dbReference type="Proteomes" id="UP000236394"/>
    </source>
</evidence>
<name>A0A2J8B478_9FIRM</name>
<accession>A0A2J8B478</accession>
<dbReference type="Pfam" id="PF00437">
    <property type="entry name" value="T2SSE"/>
    <property type="match status" value="1"/>
</dbReference>
<evidence type="ECO:0000313" key="3">
    <source>
        <dbReference type="EMBL" id="PNH19546.1"/>
    </source>
</evidence>
<dbReference type="Gene3D" id="3.40.50.300">
    <property type="entry name" value="P-loop containing nucleotide triphosphate hydrolases"/>
    <property type="match status" value="1"/>
</dbReference>
<dbReference type="EMBL" id="NBZD01000001">
    <property type="protein sequence ID" value="PNH19546.1"/>
    <property type="molecule type" value="Genomic_DNA"/>
</dbReference>
<dbReference type="AlphaFoldDB" id="A0A2J8B478"/>
<evidence type="ECO:0000259" key="2">
    <source>
        <dbReference type="Pfam" id="PF00437"/>
    </source>
</evidence>
<reference evidence="4" key="1">
    <citation type="submission" date="2017-04" db="EMBL/GenBank/DDBJ databases">
        <authorList>
            <person name="Bumgarner R.E."/>
            <person name="Fredricks D.N."/>
            <person name="Srinivasan S."/>
        </authorList>
    </citation>
    <scope>NUCLEOTIDE SEQUENCE [LARGE SCALE GENOMIC DNA]</scope>
    <source>
        <strain evidence="4">KA00405</strain>
    </source>
</reference>
<feature type="domain" description="Bacterial type II secretion system protein E" evidence="2">
    <location>
        <begin position="102"/>
        <end position="351"/>
    </location>
</feature>
<dbReference type="PANTHER" id="PTHR30486:SF6">
    <property type="entry name" value="TYPE IV PILUS RETRACTATION ATPASE PILT"/>
    <property type="match status" value="1"/>
</dbReference>
<sequence>MATRAERYYGNFTRVENKNNSLADTRPVKSGESEDNMAELDQALINEIKHNLLTTFSPDTQLALRREIAIAIDRKLSSGNIALRLRNEYISYIFNSIVGLDVLQPLMDDPSITEIMVNGKNTVFVERHGKLQPAGVKFNSQQHLEEVITGIFARANKELSLGHPITDLRLEDGSRANAVLAPIAPDGPVLTIRKFTGILPTPDEIVASGCLNKQAMEFLAEAIKAKESIFICGGTSAGKTTLLNALSTFIPVQERIITVEDSAELQLRNQPNLVKLEARPGTVEGQGSVTIADLIKTALRMRPDRIIVGEVRGDEAYMLIHAANTGHPGTLCTGHGNSSADMLIRLTNMISGCTRLPYQAILRNLVTSIRYMINIKRLSNGRRRVMSIDRVIGCDEHSVNLSPVFIYDEINDCLKNISDGI</sequence>
<comment type="caution">
    <text evidence="3">The sequence shown here is derived from an EMBL/GenBank/DDBJ whole genome shotgun (WGS) entry which is preliminary data.</text>
</comment>
<evidence type="ECO:0000256" key="1">
    <source>
        <dbReference type="ARBA" id="ARBA00006611"/>
    </source>
</evidence>
<dbReference type="GO" id="GO:0016887">
    <property type="term" value="F:ATP hydrolysis activity"/>
    <property type="evidence" value="ECO:0007669"/>
    <property type="project" value="InterPro"/>
</dbReference>
<protein>
    <recommendedName>
        <fullName evidence="2">Bacterial type II secretion system protein E domain-containing protein</fullName>
    </recommendedName>
</protein>
<organism evidence="3 4">
    <name type="scientific">Mageeibacillus indolicus</name>
    <dbReference type="NCBI Taxonomy" id="884684"/>
    <lineage>
        <taxon>Bacteria</taxon>
        <taxon>Bacillati</taxon>
        <taxon>Bacillota</taxon>
        <taxon>Clostridia</taxon>
        <taxon>Eubacteriales</taxon>
        <taxon>Oscillospiraceae</taxon>
        <taxon>Mageeibacillus</taxon>
    </lineage>
</organism>
<dbReference type="CDD" id="cd01130">
    <property type="entry name" value="VirB11-like_ATPase"/>
    <property type="match status" value="1"/>
</dbReference>
<comment type="similarity">
    <text evidence="1">Belongs to the GSP E family.</text>
</comment>
<dbReference type="InterPro" id="IPR050921">
    <property type="entry name" value="T4SS_GSP_E_ATPase"/>
</dbReference>